<evidence type="ECO:0000313" key="1">
    <source>
        <dbReference type="EMBL" id="KAJ8106675.1"/>
    </source>
</evidence>
<organism evidence="1 2">
    <name type="scientific">Boeremia exigua</name>
    <dbReference type="NCBI Taxonomy" id="749465"/>
    <lineage>
        <taxon>Eukaryota</taxon>
        <taxon>Fungi</taxon>
        <taxon>Dikarya</taxon>
        <taxon>Ascomycota</taxon>
        <taxon>Pezizomycotina</taxon>
        <taxon>Dothideomycetes</taxon>
        <taxon>Pleosporomycetidae</taxon>
        <taxon>Pleosporales</taxon>
        <taxon>Pleosporineae</taxon>
        <taxon>Didymellaceae</taxon>
        <taxon>Boeremia</taxon>
    </lineage>
</organism>
<gene>
    <name evidence="1" type="ORF">OPT61_g9384</name>
</gene>
<dbReference type="Proteomes" id="UP001153331">
    <property type="component" value="Unassembled WGS sequence"/>
</dbReference>
<protein>
    <submittedName>
        <fullName evidence="1">Uncharacterized protein</fullName>
    </submittedName>
</protein>
<dbReference type="EMBL" id="JAPHNI010001102">
    <property type="protein sequence ID" value="KAJ8106675.1"/>
    <property type="molecule type" value="Genomic_DNA"/>
</dbReference>
<comment type="caution">
    <text evidence="1">The sequence shown here is derived from an EMBL/GenBank/DDBJ whole genome shotgun (WGS) entry which is preliminary data.</text>
</comment>
<accession>A0ACC2HUK4</accession>
<name>A0ACC2HUK4_9PLEO</name>
<sequence length="90" mass="9897">MAGCWTDAGYWPTPTQHYDRHVMPTDDDFSLRDAAREIRDAVSERVDACNSPSPAAIGALAAASHAARPIVFLYVIYIILLYAPFALLES</sequence>
<evidence type="ECO:0000313" key="2">
    <source>
        <dbReference type="Proteomes" id="UP001153331"/>
    </source>
</evidence>
<keyword evidence="2" id="KW-1185">Reference proteome</keyword>
<proteinExistence type="predicted"/>
<reference evidence="1" key="1">
    <citation type="submission" date="2022-11" db="EMBL/GenBank/DDBJ databases">
        <title>Genome Sequence of Boeremia exigua.</title>
        <authorList>
            <person name="Buettner E."/>
        </authorList>
    </citation>
    <scope>NUCLEOTIDE SEQUENCE</scope>
    <source>
        <strain evidence="1">CU02</strain>
    </source>
</reference>